<comment type="caution">
    <text evidence="2">The sequence shown here is derived from an EMBL/GenBank/DDBJ whole genome shotgun (WGS) entry which is preliminary data.</text>
</comment>
<protein>
    <submittedName>
        <fullName evidence="2">Uncharacterized protein</fullName>
    </submittedName>
</protein>
<dbReference type="EMBL" id="JAINUG010000038">
    <property type="protein sequence ID" value="KAJ8407516.1"/>
    <property type="molecule type" value="Genomic_DNA"/>
</dbReference>
<accession>A0AAD7WS82</accession>
<proteinExistence type="predicted"/>
<feature type="compositionally biased region" description="Basic and acidic residues" evidence="1">
    <location>
        <begin position="50"/>
        <end position="71"/>
    </location>
</feature>
<evidence type="ECO:0000313" key="3">
    <source>
        <dbReference type="Proteomes" id="UP001221898"/>
    </source>
</evidence>
<name>A0AAD7WS82_9TELE</name>
<dbReference type="Proteomes" id="UP001221898">
    <property type="component" value="Unassembled WGS sequence"/>
</dbReference>
<feature type="region of interest" description="Disordered" evidence="1">
    <location>
        <begin position="1"/>
        <end position="81"/>
    </location>
</feature>
<sequence>MEAEDKQPERLAPAQTHSGEGVESRCGGVLRSRVYRSPTRPRCASPDGAESPRHSGARPKDLDRGDAERPETWPLANTRPPRRDFISALTRPVYVHATV</sequence>
<organism evidence="2 3">
    <name type="scientific">Aldrovandia affinis</name>
    <dbReference type="NCBI Taxonomy" id="143900"/>
    <lineage>
        <taxon>Eukaryota</taxon>
        <taxon>Metazoa</taxon>
        <taxon>Chordata</taxon>
        <taxon>Craniata</taxon>
        <taxon>Vertebrata</taxon>
        <taxon>Euteleostomi</taxon>
        <taxon>Actinopterygii</taxon>
        <taxon>Neopterygii</taxon>
        <taxon>Teleostei</taxon>
        <taxon>Notacanthiformes</taxon>
        <taxon>Halosauridae</taxon>
        <taxon>Aldrovandia</taxon>
    </lineage>
</organism>
<evidence type="ECO:0000313" key="2">
    <source>
        <dbReference type="EMBL" id="KAJ8407516.1"/>
    </source>
</evidence>
<dbReference type="AlphaFoldDB" id="A0AAD7WS82"/>
<keyword evidence="3" id="KW-1185">Reference proteome</keyword>
<gene>
    <name evidence="2" type="ORF">AAFF_G00273730</name>
</gene>
<reference evidence="2" key="1">
    <citation type="journal article" date="2023" name="Science">
        <title>Genome structures resolve the early diversification of teleost fishes.</title>
        <authorList>
            <person name="Parey E."/>
            <person name="Louis A."/>
            <person name="Montfort J."/>
            <person name="Bouchez O."/>
            <person name="Roques C."/>
            <person name="Iampietro C."/>
            <person name="Lluch J."/>
            <person name="Castinel A."/>
            <person name="Donnadieu C."/>
            <person name="Desvignes T."/>
            <person name="Floi Bucao C."/>
            <person name="Jouanno E."/>
            <person name="Wen M."/>
            <person name="Mejri S."/>
            <person name="Dirks R."/>
            <person name="Jansen H."/>
            <person name="Henkel C."/>
            <person name="Chen W.J."/>
            <person name="Zahm M."/>
            <person name="Cabau C."/>
            <person name="Klopp C."/>
            <person name="Thompson A.W."/>
            <person name="Robinson-Rechavi M."/>
            <person name="Braasch I."/>
            <person name="Lecointre G."/>
            <person name="Bobe J."/>
            <person name="Postlethwait J.H."/>
            <person name="Berthelot C."/>
            <person name="Roest Crollius H."/>
            <person name="Guiguen Y."/>
        </authorList>
    </citation>
    <scope>NUCLEOTIDE SEQUENCE</scope>
    <source>
        <strain evidence="2">NC1722</strain>
    </source>
</reference>
<evidence type="ECO:0000256" key="1">
    <source>
        <dbReference type="SAM" id="MobiDB-lite"/>
    </source>
</evidence>